<evidence type="ECO:0000256" key="1">
    <source>
        <dbReference type="SAM" id="MobiDB-lite"/>
    </source>
</evidence>
<dbReference type="VEuPathDB" id="VectorBase:BGLB024374"/>
<dbReference type="KEGG" id="bgt:106050262"/>
<dbReference type="OMA" id="KEKTWFL"/>
<organism evidence="3 4">
    <name type="scientific">Biomphalaria glabrata</name>
    <name type="common">Bloodfluke planorb</name>
    <name type="synonym">Freshwater snail</name>
    <dbReference type="NCBI Taxonomy" id="6526"/>
    <lineage>
        <taxon>Eukaryota</taxon>
        <taxon>Metazoa</taxon>
        <taxon>Spiralia</taxon>
        <taxon>Lophotrochozoa</taxon>
        <taxon>Mollusca</taxon>
        <taxon>Gastropoda</taxon>
        <taxon>Heterobranchia</taxon>
        <taxon>Euthyneura</taxon>
        <taxon>Panpulmonata</taxon>
        <taxon>Hygrophila</taxon>
        <taxon>Lymnaeoidea</taxon>
        <taxon>Planorbidae</taxon>
        <taxon>Biomphalaria</taxon>
    </lineage>
</organism>
<dbReference type="OrthoDB" id="10032541at2759"/>
<feature type="transmembrane region" description="Helical" evidence="2">
    <location>
        <begin position="77"/>
        <end position="97"/>
    </location>
</feature>
<reference evidence="3" key="1">
    <citation type="submission" date="2020-05" db="UniProtKB">
        <authorList>
            <consortium name="EnsemblMetazoa"/>
        </authorList>
    </citation>
    <scope>IDENTIFICATION</scope>
    <source>
        <strain evidence="3">BB02</strain>
    </source>
</reference>
<proteinExistence type="predicted"/>
<evidence type="ECO:0000313" key="5">
    <source>
        <dbReference type="Proteomes" id="UP001165740"/>
    </source>
</evidence>
<dbReference type="VEuPathDB" id="VectorBase:BGLAX_038563"/>
<gene>
    <name evidence="3" type="primary">106050262</name>
    <name evidence="6" type="synonym">LOC106050262</name>
</gene>
<dbReference type="AlphaFoldDB" id="A0A2C9KWS2"/>
<keyword evidence="2" id="KW-0812">Transmembrane</keyword>
<keyword evidence="5" id="KW-1185">Reference proteome</keyword>
<evidence type="ECO:0000313" key="3">
    <source>
        <dbReference type="EnsemblMetazoa" id="BGLB024374-PA"/>
    </source>
</evidence>
<sequence length="131" mass="14396">MSDSKTALLSGSRPTAPPPVANSSEVTDEAVYHDSAQSPTSRFLQILFVGLVVVMVLVSISLSIYRGSDVKENGGMYFMLAISLVGFALVEIIMIIFTRRGDLPKGKTWFLYFVGFCIMLESIFTDVLVFD</sequence>
<feature type="region of interest" description="Disordered" evidence="1">
    <location>
        <begin position="1"/>
        <end position="27"/>
    </location>
</feature>
<accession>A0A2C9KWS2</accession>
<dbReference type="Proteomes" id="UP000076420">
    <property type="component" value="Unassembled WGS sequence"/>
</dbReference>
<dbReference type="EnsemblMetazoa" id="BGLB024374-RA">
    <property type="protein sequence ID" value="BGLB024374-PA"/>
    <property type="gene ID" value="BGLB024374"/>
</dbReference>
<name>A0A2C9KWS2_BIOGL</name>
<keyword evidence="2" id="KW-1133">Transmembrane helix</keyword>
<dbReference type="Proteomes" id="UP001165740">
    <property type="component" value="Chromosome 2"/>
</dbReference>
<feature type="transmembrane region" description="Helical" evidence="2">
    <location>
        <begin position="109"/>
        <end position="130"/>
    </location>
</feature>
<evidence type="ECO:0000256" key="2">
    <source>
        <dbReference type="SAM" id="Phobius"/>
    </source>
</evidence>
<keyword evidence="2" id="KW-0472">Membrane</keyword>
<reference evidence="6" key="2">
    <citation type="submission" date="2025-04" db="UniProtKB">
        <authorList>
            <consortium name="RefSeq"/>
        </authorList>
    </citation>
    <scope>IDENTIFICATION</scope>
</reference>
<evidence type="ECO:0000313" key="6">
    <source>
        <dbReference type="RefSeq" id="XP_055875639.1"/>
    </source>
</evidence>
<feature type="transmembrane region" description="Helical" evidence="2">
    <location>
        <begin position="43"/>
        <end position="65"/>
    </location>
</feature>
<feature type="compositionally biased region" description="Polar residues" evidence="1">
    <location>
        <begin position="1"/>
        <end position="13"/>
    </location>
</feature>
<evidence type="ECO:0000313" key="4">
    <source>
        <dbReference type="Proteomes" id="UP000076420"/>
    </source>
</evidence>
<protein>
    <submittedName>
        <fullName evidence="6">Uncharacterized protein LOC106050262</fullName>
    </submittedName>
</protein>
<dbReference type="RefSeq" id="XP_055875639.1">
    <property type="nucleotide sequence ID" value="XM_056019664.1"/>
</dbReference>